<feature type="coiled-coil region" evidence="1">
    <location>
        <begin position="21"/>
        <end position="55"/>
    </location>
</feature>
<accession>A0A5K7ZUG5</accession>
<dbReference type="KEGG" id="dov:DSCO28_44410"/>
<dbReference type="AlphaFoldDB" id="A0A5K7ZUG5"/>
<organism evidence="2 3">
    <name type="scientific">Desulfosarcina ovata subsp. sediminis</name>
    <dbReference type="NCBI Taxonomy" id="885957"/>
    <lineage>
        <taxon>Bacteria</taxon>
        <taxon>Pseudomonadati</taxon>
        <taxon>Thermodesulfobacteriota</taxon>
        <taxon>Desulfobacteria</taxon>
        <taxon>Desulfobacterales</taxon>
        <taxon>Desulfosarcinaceae</taxon>
        <taxon>Desulfosarcina</taxon>
    </lineage>
</organism>
<protein>
    <submittedName>
        <fullName evidence="2">Uncharacterized protein</fullName>
    </submittedName>
</protein>
<evidence type="ECO:0000256" key="1">
    <source>
        <dbReference type="SAM" id="Coils"/>
    </source>
</evidence>
<sequence>MGVSEKVMDALRAGILLNERVSTLIDRVERMDRDLRRINERLVRLETMLEIATLRQGLTPKIE</sequence>
<name>A0A5K7ZUG5_9BACT</name>
<evidence type="ECO:0000313" key="2">
    <source>
        <dbReference type="EMBL" id="BBO83875.1"/>
    </source>
</evidence>
<gene>
    <name evidence="2" type="ORF">DSCO28_44410</name>
</gene>
<dbReference type="RefSeq" id="WP_155323985.1">
    <property type="nucleotide sequence ID" value="NZ_AP021876.1"/>
</dbReference>
<evidence type="ECO:0000313" key="3">
    <source>
        <dbReference type="Proteomes" id="UP000425960"/>
    </source>
</evidence>
<keyword evidence="1" id="KW-0175">Coiled coil</keyword>
<dbReference type="EMBL" id="AP021876">
    <property type="protein sequence ID" value="BBO83875.1"/>
    <property type="molecule type" value="Genomic_DNA"/>
</dbReference>
<reference evidence="2 3" key="1">
    <citation type="submission" date="2019-11" db="EMBL/GenBank/DDBJ databases">
        <title>Comparative genomics of hydrocarbon-degrading Desulfosarcina strains.</title>
        <authorList>
            <person name="Watanabe M."/>
            <person name="Kojima H."/>
            <person name="Fukui M."/>
        </authorList>
    </citation>
    <scope>NUCLEOTIDE SEQUENCE [LARGE SCALE GENOMIC DNA]</scope>
    <source>
        <strain evidence="2 3">28bB2T</strain>
    </source>
</reference>
<dbReference type="Proteomes" id="UP000425960">
    <property type="component" value="Chromosome"/>
</dbReference>
<proteinExistence type="predicted"/>